<dbReference type="Pfam" id="PF00611">
    <property type="entry name" value="FCH"/>
    <property type="match status" value="1"/>
</dbReference>
<evidence type="ECO:0000313" key="2">
    <source>
        <dbReference type="EMBL" id="RNA04744.1"/>
    </source>
</evidence>
<sequence length="199" mass="23788">MKFVKKVDDTFNLKGLFNEHLSKFGLKHEHELVYLEDVRNFIEKKSQLELQYSQALSKLCNQFISKEEYQLNDDSNNEILIPEKWKLLLDQYAYIAEKKQVSSRSLLMHCEYFKRMKEQKSTLNQMALLNLKKNHEILSESNRNCQSAFKTFCIDQYLHDQHDTNKLKMPVLEKKLKDRNINSTKFKKALNEMNKVIDF</sequence>
<dbReference type="OrthoDB" id="10065861at2759"/>
<gene>
    <name evidence="2" type="ORF">BpHYR1_042095</name>
</gene>
<dbReference type="InterPro" id="IPR001060">
    <property type="entry name" value="FCH_dom"/>
</dbReference>
<accession>A0A3M7Q0J9</accession>
<dbReference type="EMBL" id="REGN01007984">
    <property type="protein sequence ID" value="RNA04744.1"/>
    <property type="molecule type" value="Genomic_DNA"/>
</dbReference>
<dbReference type="AlphaFoldDB" id="A0A3M7Q0J9"/>
<organism evidence="2 3">
    <name type="scientific">Brachionus plicatilis</name>
    <name type="common">Marine rotifer</name>
    <name type="synonym">Brachionus muelleri</name>
    <dbReference type="NCBI Taxonomy" id="10195"/>
    <lineage>
        <taxon>Eukaryota</taxon>
        <taxon>Metazoa</taxon>
        <taxon>Spiralia</taxon>
        <taxon>Gnathifera</taxon>
        <taxon>Rotifera</taxon>
        <taxon>Eurotatoria</taxon>
        <taxon>Monogononta</taxon>
        <taxon>Pseudotrocha</taxon>
        <taxon>Ploima</taxon>
        <taxon>Brachionidae</taxon>
        <taxon>Brachionus</taxon>
    </lineage>
</organism>
<evidence type="ECO:0000259" key="1">
    <source>
        <dbReference type="Pfam" id="PF00611"/>
    </source>
</evidence>
<reference evidence="2 3" key="1">
    <citation type="journal article" date="2018" name="Sci. Rep.">
        <title>Genomic signatures of local adaptation to the degree of environmental predictability in rotifers.</title>
        <authorList>
            <person name="Franch-Gras L."/>
            <person name="Hahn C."/>
            <person name="Garcia-Roger E.M."/>
            <person name="Carmona M.J."/>
            <person name="Serra M."/>
            <person name="Gomez A."/>
        </authorList>
    </citation>
    <scope>NUCLEOTIDE SEQUENCE [LARGE SCALE GENOMIC DNA]</scope>
    <source>
        <strain evidence="2">HYR1</strain>
    </source>
</reference>
<dbReference type="STRING" id="10195.A0A3M7Q0J9"/>
<keyword evidence="3" id="KW-1185">Reference proteome</keyword>
<feature type="domain" description="FCH" evidence="1">
    <location>
        <begin position="27"/>
        <end position="72"/>
    </location>
</feature>
<dbReference type="InterPro" id="IPR027267">
    <property type="entry name" value="AH/BAR_dom_sf"/>
</dbReference>
<proteinExistence type="predicted"/>
<dbReference type="Gene3D" id="1.20.1270.60">
    <property type="entry name" value="Arfaptin homology (AH) domain/BAR domain"/>
    <property type="match status" value="1"/>
</dbReference>
<protein>
    <submittedName>
        <fullName evidence="2">FCH and double SH3 domains 2</fullName>
    </submittedName>
</protein>
<name>A0A3M7Q0J9_BRAPC</name>
<dbReference type="Proteomes" id="UP000276133">
    <property type="component" value="Unassembled WGS sequence"/>
</dbReference>
<dbReference type="SUPFAM" id="SSF103657">
    <property type="entry name" value="BAR/IMD domain-like"/>
    <property type="match status" value="1"/>
</dbReference>
<comment type="caution">
    <text evidence="2">The sequence shown here is derived from an EMBL/GenBank/DDBJ whole genome shotgun (WGS) entry which is preliminary data.</text>
</comment>
<evidence type="ECO:0000313" key="3">
    <source>
        <dbReference type="Proteomes" id="UP000276133"/>
    </source>
</evidence>